<evidence type="ECO:0000313" key="2">
    <source>
        <dbReference type="EMBL" id="JAP90620.1"/>
    </source>
</evidence>
<gene>
    <name evidence="2" type="ORF">TPC1_20081</name>
</gene>
<dbReference type="GO" id="GO:0004843">
    <property type="term" value="F:cysteine-type deubiquitinase activity"/>
    <property type="evidence" value="ECO:0007669"/>
    <property type="project" value="InterPro"/>
</dbReference>
<dbReference type="InterPro" id="IPR028889">
    <property type="entry name" value="USP"/>
</dbReference>
<feature type="non-terminal residue" evidence="2">
    <location>
        <position position="1"/>
    </location>
</feature>
<dbReference type="EMBL" id="GDID01005986">
    <property type="protein sequence ID" value="JAP90620.1"/>
    <property type="molecule type" value="Transcribed_RNA"/>
</dbReference>
<protein>
    <submittedName>
        <fullName evidence="2">Ubiquitin carboxyl-terminal hydrolase domain-containing protein</fullName>
    </submittedName>
</protein>
<proteinExistence type="predicted"/>
<reference evidence="2" key="1">
    <citation type="submission" date="2015-07" db="EMBL/GenBank/DDBJ databases">
        <title>Adaptation to a free-living lifestyle via gene acquisitions in the diplomonad Trepomonas sp. PC1.</title>
        <authorList>
            <person name="Xu F."/>
            <person name="Jerlstrom-Hultqvist J."/>
            <person name="Kolisko M."/>
            <person name="Simpson A.G.B."/>
            <person name="Roger A.J."/>
            <person name="Svard S.G."/>
            <person name="Andersson J.O."/>
        </authorList>
    </citation>
    <scope>NUCLEOTIDE SEQUENCE</scope>
    <source>
        <strain evidence="2">PC1</strain>
    </source>
</reference>
<dbReference type="PROSITE" id="PS50235">
    <property type="entry name" value="USP_3"/>
    <property type="match status" value="1"/>
</dbReference>
<feature type="non-terminal residue" evidence="2">
    <location>
        <position position="193"/>
    </location>
</feature>
<dbReference type="InterPro" id="IPR001394">
    <property type="entry name" value="Peptidase_C19_UCH"/>
</dbReference>
<dbReference type="AlphaFoldDB" id="A0A146K128"/>
<keyword evidence="2" id="KW-0378">Hydrolase</keyword>
<accession>A0A146K128</accession>
<dbReference type="Gene3D" id="3.90.70.10">
    <property type="entry name" value="Cysteine proteinases"/>
    <property type="match status" value="1"/>
</dbReference>
<name>A0A146K128_9EUKA</name>
<feature type="domain" description="USP" evidence="1">
    <location>
        <begin position="1"/>
        <end position="186"/>
    </location>
</feature>
<sequence>VCFNQLQQILPFSFMRFAYGPEGQKKDESKAEFPVALDLTFLDYFNVQEVPDFQILANLMRVVLQPWEWFEVGHNGIIPKKGFNTANYLKNEEFVLHLQKYYCKDNMELVPFFEAGTTLIPMFREKPAKFYQISSVICHQGGINSGHYFTLLAEAELQGRQLIRCDGTSICTLQSHQTYFDAIQGKSDPDMTD</sequence>
<evidence type="ECO:0000259" key="1">
    <source>
        <dbReference type="PROSITE" id="PS50235"/>
    </source>
</evidence>
<dbReference type="SUPFAM" id="SSF54001">
    <property type="entry name" value="Cysteine proteinases"/>
    <property type="match status" value="1"/>
</dbReference>
<dbReference type="InterPro" id="IPR038765">
    <property type="entry name" value="Papain-like_cys_pep_sf"/>
</dbReference>
<dbReference type="GO" id="GO:0016579">
    <property type="term" value="P:protein deubiquitination"/>
    <property type="evidence" value="ECO:0007669"/>
    <property type="project" value="InterPro"/>
</dbReference>
<organism evidence="2">
    <name type="scientific">Trepomonas sp. PC1</name>
    <dbReference type="NCBI Taxonomy" id="1076344"/>
    <lineage>
        <taxon>Eukaryota</taxon>
        <taxon>Metamonada</taxon>
        <taxon>Diplomonadida</taxon>
        <taxon>Hexamitidae</taxon>
        <taxon>Hexamitinae</taxon>
        <taxon>Trepomonas</taxon>
    </lineage>
</organism>
<dbReference type="Pfam" id="PF00443">
    <property type="entry name" value="UCH"/>
    <property type="match status" value="1"/>
</dbReference>